<evidence type="ECO:0000313" key="16">
    <source>
        <dbReference type="EMBL" id="GBC97913.1"/>
    </source>
</evidence>
<evidence type="ECO:0000256" key="12">
    <source>
        <dbReference type="ARBA" id="ARBA00023027"/>
    </source>
</evidence>
<comment type="cofactor">
    <cofactor evidence="2 14">
        <name>[4Fe-4S] cluster</name>
        <dbReference type="ChEBI" id="CHEBI:49883"/>
    </cofactor>
</comment>
<dbReference type="Gene3D" id="6.10.250.1450">
    <property type="match status" value="1"/>
</dbReference>
<dbReference type="InterPro" id="IPR037207">
    <property type="entry name" value="Nuop51_4Fe4S-bd_sf"/>
</dbReference>
<keyword evidence="5 14" id="KW-0285">Flavoprotein</keyword>
<evidence type="ECO:0000256" key="1">
    <source>
        <dbReference type="ARBA" id="ARBA00001917"/>
    </source>
</evidence>
<dbReference type="InterPro" id="IPR037225">
    <property type="entry name" value="Nuo51_FMN-bd_sf"/>
</dbReference>
<dbReference type="PROSITE" id="PS00644">
    <property type="entry name" value="COMPLEX1_51K_1"/>
    <property type="match status" value="1"/>
</dbReference>
<dbReference type="Pfam" id="PF22461">
    <property type="entry name" value="SLBB_2"/>
    <property type="match status" value="1"/>
</dbReference>
<gene>
    <name evidence="16" type="primary">nuoF</name>
    <name evidence="16" type="ORF">HRbin17_00408</name>
</gene>
<name>A0A2H5X9P9_9BACT</name>
<feature type="domain" description="NADH-ubiquinone oxidoreductase 51kDa subunit iron-sulphur binding" evidence="15">
    <location>
        <begin position="327"/>
        <end position="372"/>
    </location>
</feature>
<dbReference type="GO" id="GO:0051287">
    <property type="term" value="F:NAD binding"/>
    <property type="evidence" value="ECO:0007669"/>
    <property type="project" value="UniProtKB-UniRule"/>
</dbReference>
<dbReference type="InterPro" id="IPR019575">
    <property type="entry name" value="Nuop51_4Fe4S-bd"/>
</dbReference>
<dbReference type="GO" id="GO:0051539">
    <property type="term" value="F:4 iron, 4 sulfur cluster binding"/>
    <property type="evidence" value="ECO:0007669"/>
    <property type="project" value="UniProtKB-UniRule"/>
</dbReference>
<accession>A0A2H5X9P9</accession>
<dbReference type="InterPro" id="IPR001949">
    <property type="entry name" value="NADH-UbQ_OxRdtase_51kDa_CS"/>
</dbReference>
<evidence type="ECO:0000259" key="15">
    <source>
        <dbReference type="SMART" id="SM00928"/>
    </source>
</evidence>
<dbReference type="GO" id="GO:0048038">
    <property type="term" value="F:quinone binding"/>
    <property type="evidence" value="ECO:0007669"/>
    <property type="project" value="UniProtKB-KW"/>
</dbReference>
<comment type="catalytic activity">
    <reaction evidence="13 14">
        <text>a quinone + NADH + 5 H(+)(in) = a quinol + NAD(+) + 4 H(+)(out)</text>
        <dbReference type="Rhea" id="RHEA:57888"/>
        <dbReference type="ChEBI" id="CHEBI:15378"/>
        <dbReference type="ChEBI" id="CHEBI:24646"/>
        <dbReference type="ChEBI" id="CHEBI:57540"/>
        <dbReference type="ChEBI" id="CHEBI:57945"/>
        <dbReference type="ChEBI" id="CHEBI:132124"/>
    </reaction>
</comment>
<keyword evidence="7 14" id="KW-0874">Quinone</keyword>
<keyword evidence="16" id="KW-0560">Oxidoreductase</keyword>
<dbReference type="SUPFAM" id="SSF142019">
    <property type="entry name" value="Nqo1 FMN-binding domain-like"/>
    <property type="match status" value="1"/>
</dbReference>
<evidence type="ECO:0000256" key="14">
    <source>
        <dbReference type="RuleBase" id="RU364066"/>
    </source>
</evidence>
<sequence>MQEVLIVKRRVGIPNSTDIAVYMEHDGYKALRKVVTDMTPDEVIEVVKASGLRGCGGAGFPTGVKWSFVPKNIFPKFICVNCDESEPGTFKDRLILENDPHAILEGALIAAYAIQAEKVFVYLRGEFGKAYHIMRCAIQQAYERGFAGKNIAGSNFSCDIVLHRGAGAYICGEETALLESLEGNRGEPRMRPPFPAVKGAFGQPTVINNAETLARVPPIILNGPQWYRQWGTERSPGTRLFAVSGHVNRPGVYEFPLNIALRDLIEYAGGVVGEREIKAVIPGGSSAPMFDRETALKVTMDFESIMAAGSFAGSAAVVVIAEGTCMVKVALRLTKFYMRESCGKCTPCREGTYWLVKVLERFHNGHARPEDIELLQSVGKQMVGNCFCLLGDTAPNPLLSALRIAPADFEFHVRHQRCPEEMNGNGIHA</sequence>
<keyword evidence="9" id="KW-1278">Translocase</keyword>
<dbReference type="SUPFAM" id="SSF142984">
    <property type="entry name" value="Nqo1 middle domain-like"/>
    <property type="match status" value="1"/>
</dbReference>
<keyword evidence="10 14" id="KW-0408">Iron</keyword>
<evidence type="ECO:0000256" key="10">
    <source>
        <dbReference type="ARBA" id="ARBA00023004"/>
    </source>
</evidence>
<dbReference type="FunFam" id="3.10.20.600:FF:000003">
    <property type="entry name" value="NADH-quinone oxidoreductase subunit F"/>
    <property type="match status" value="1"/>
</dbReference>
<dbReference type="SUPFAM" id="SSF140490">
    <property type="entry name" value="Nqo1C-terminal domain-like"/>
    <property type="match status" value="1"/>
</dbReference>
<dbReference type="Proteomes" id="UP000236173">
    <property type="component" value="Unassembled WGS sequence"/>
</dbReference>
<keyword evidence="8 14" id="KW-0479">Metal-binding</keyword>
<evidence type="ECO:0000256" key="6">
    <source>
        <dbReference type="ARBA" id="ARBA00022643"/>
    </source>
</evidence>
<comment type="similarity">
    <text evidence="3 14">Belongs to the complex I 51 kDa subunit family.</text>
</comment>
<comment type="function">
    <text evidence="14">NDH-1 shuttles electrons from NADH, via FMN and iron-sulfur (Fe-S) centers, to quinones in the respiratory chain.</text>
</comment>
<dbReference type="Gene3D" id="3.10.20.600">
    <property type="match status" value="1"/>
</dbReference>
<keyword evidence="6 14" id="KW-0288">FMN</keyword>
<dbReference type="EMBL" id="BEHT01000004">
    <property type="protein sequence ID" value="GBC97913.1"/>
    <property type="molecule type" value="Genomic_DNA"/>
</dbReference>
<comment type="cofactor">
    <cofactor evidence="1 14">
        <name>FMN</name>
        <dbReference type="ChEBI" id="CHEBI:58210"/>
    </cofactor>
</comment>
<keyword evidence="11 14" id="KW-0411">Iron-sulfur</keyword>
<evidence type="ECO:0000313" key="17">
    <source>
        <dbReference type="Proteomes" id="UP000236173"/>
    </source>
</evidence>
<evidence type="ECO:0000256" key="8">
    <source>
        <dbReference type="ARBA" id="ARBA00022723"/>
    </source>
</evidence>
<keyword evidence="4 14" id="KW-0004">4Fe-4S</keyword>
<organism evidence="16 17">
    <name type="scientific">Candidatus Fervidibacter japonicus</name>
    <dbReference type="NCBI Taxonomy" id="2035412"/>
    <lineage>
        <taxon>Bacteria</taxon>
        <taxon>Candidatus Fervidibacterota</taxon>
        <taxon>Candidatus Fervidibacter</taxon>
    </lineage>
</organism>
<comment type="caution">
    <text evidence="16">The sequence shown here is derived from an EMBL/GenBank/DDBJ whole genome shotgun (WGS) entry which is preliminary data.</text>
</comment>
<dbReference type="Pfam" id="PF10589">
    <property type="entry name" value="NADH_4Fe-4S"/>
    <property type="match status" value="1"/>
</dbReference>
<dbReference type="PROSITE" id="PS00645">
    <property type="entry name" value="COMPLEX1_51K_2"/>
    <property type="match status" value="1"/>
</dbReference>
<protein>
    <recommendedName>
        <fullName evidence="14">NADH-quinone oxidoreductase subunit F</fullName>
        <ecNumber evidence="14">7.1.1.-</ecNumber>
    </recommendedName>
</protein>
<evidence type="ECO:0000256" key="5">
    <source>
        <dbReference type="ARBA" id="ARBA00022630"/>
    </source>
</evidence>
<dbReference type="InterPro" id="IPR011538">
    <property type="entry name" value="Nuo51_FMN-bd"/>
</dbReference>
<dbReference type="FunFam" id="3.40.50.11540:FF:000001">
    <property type="entry name" value="NADH dehydrogenase [ubiquinone] flavoprotein 1, mitochondrial"/>
    <property type="match status" value="1"/>
</dbReference>
<dbReference type="Gene3D" id="3.40.50.11540">
    <property type="entry name" value="NADH-ubiquinone oxidoreductase 51kDa subunit"/>
    <property type="match status" value="1"/>
</dbReference>
<dbReference type="NCBIfam" id="TIGR01959">
    <property type="entry name" value="nuoF_fam"/>
    <property type="match status" value="1"/>
</dbReference>
<dbReference type="FunFam" id="1.20.1440.230:FF:000001">
    <property type="entry name" value="Mitochondrial NADH dehydrogenase flavoprotein 1"/>
    <property type="match status" value="1"/>
</dbReference>
<evidence type="ECO:0000256" key="9">
    <source>
        <dbReference type="ARBA" id="ARBA00022967"/>
    </source>
</evidence>
<dbReference type="AlphaFoldDB" id="A0A2H5X9P9"/>
<reference evidence="17" key="1">
    <citation type="submission" date="2017-09" db="EMBL/GenBank/DDBJ databases">
        <title>Metaegenomics of thermophilic ammonia-oxidizing enrichment culture.</title>
        <authorList>
            <person name="Kato S."/>
            <person name="Suzuki K."/>
        </authorList>
    </citation>
    <scope>NUCLEOTIDE SEQUENCE [LARGE SCALE GENOMIC DNA]</scope>
</reference>
<evidence type="ECO:0000256" key="3">
    <source>
        <dbReference type="ARBA" id="ARBA00007523"/>
    </source>
</evidence>
<dbReference type="GO" id="GO:0008137">
    <property type="term" value="F:NADH dehydrogenase (ubiquinone) activity"/>
    <property type="evidence" value="ECO:0007669"/>
    <property type="project" value="InterPro"/>
</dbReference>
<dbReference type="GO" id="GO:0010181">
    <property type="term" value="F:FMN binding"/>
    <property type="evidence" value="ECO:0007669"/>
    <property type="project" value="InterPro"/>
</dbReference>
<dbReference type="SMART" id="SM00928">
    <property type="entry name" value="NADH_4Fe-4S"/>
    <property type="match status" value="1"/>
</dbReference>
<dbReference type="EC" id="7.1.1.-" evidence="14"/>
<evidence type="ECO:0000256" key="4">
    <source>
        <dbReference type="ARBA" id="ARBA00022485"/>
    </source>
</evidence>
<dbReference type="Gene3D" id="1.20.1440.230">
    <property type="entry name" value="NADH-ubiquinone oxidoreductase 51kDa subunit, iron-sulphur binding domain"/>
    <property type="match status" value="1"/>
</dbReference>
<keyword evidence="12 14" id="KW-0520">NAD</keyword>
<dbReference type="InterPro" id="IPR054765">
    <property type="entry name" value="SLBB_dom"/>
</dbReference>
<evidence type="ECO:0000256" key="11">
    <source>
        <dbReference type="ARBA" id="ARBA00023014"/>
    </source>
</evidence>
<proteinExistence type="inferred from homology"/>
<dbReference type="InterPro" id="IPR011537">
    <property type="entry name" value="NADH-UbQ_OxRdtase_suF"/>
</dbReference>
<dbReference type="GO" id="GO:0046872">
    <property type="term" value="F:metal ion binding"/>
    <property type="evidence" value="ECO:0007669"/>
    <property type="project" value="UniProtKB-KW"/>
</dbReference>
<evidence type="ECO:0000256" key="13">
    <source>
        <dbReference type="ARBA" id="ARBA00047712"/>
    </source>
</evidence>
<dbReference type="NCBIfam" id="NF010120">
    <property type="entry name" value="PRK13596.1"/>
    <property type="match status" value="1"/>
</dbReference>
<evidence type="ECO:0000256" key="7">
    <source>
        <dbReference type="ARBA" id="ARBA00022719"/>
    </source>
</evidence>
<dbReference type="Pfam" id="PF01512">
    <property type="entry name" value="Complex1_51K"/>
    <property type="match status" value="1"/>
</dbReference>
<evidence type="ECO:0000256" key="2">
    <source>
        <dbReference type="ARBA" id="ARBA00001966"/>
    </source>
</evidence>
<dbReference type="GO" id="GO:0016491">
    <property type="term" value="F:oxidoreductase activity"/>
    <property type="evidence" value="ECO:0007669"/>
    <property type="project" value="UniProtKB-KW"/>
</dbReference>
<dbReference type="PANTHER" id="PTHR43578">
    <property type="entry name" value="NADH-QUINONE OXIDOREDUCTASE SUBUNIT F"/>
    <property type="match status" value="1"/>
</dbReference>
<dbReference type="PANTHER" id="PTHR43578:SF3">
    <property type="entry name" value="NADH-QUINONE OXIDOREDUCTASE SUBUNIT F"/>
    <property type="match status" value="1"/>
</dbReference>